<evidence type="ECO:0000256" key="1">
    <source>
        <dbReference type="SAM" id="Phobius"/>
    </source>
</evidence>
<evidence type="ECO:0000313" key="2">
    <source>
        <dbReference type="EMBL" id="MFD2248117.1"/>
    </source>
</evidence>
<keyword evidence="1" id="KW-1133">Transmembrane helix</keyword>
<sequence>MNLRFGNKEQVQQELQRKYEGQFRNAGTVLLADTFMALAVVAIVGLIAAVLYFITK</sequence>
<evidence type="ECO:0000313" key="3">
    <source>
        <dbReference type="Proteomes" id="UP001597374"/>
    </source>
</evidence>
<accession>A0ABW5D0G5</accession>
<protein>
    <submittedName>
        <fullName evidence="2">Uncharacterized protein</fullName>
    </submittedName>
</protein>
<proteinExistence type="predicted"/>
<feature type="transmembrane region" description="Helical" evidence="1">
    <location>
        <begin position="35"/>
        <end position="54"/>
    </location>
</feature>
<keyword evidence="1" id="KW-0812">Transmembrane</keyword>
<dbReference type="Proteomes" id="UP001597374">
    <property type="component" value="Unassembled WGS sequence"/>
</dbReference>
<comment type="caution">
    <text evidence="2">The sequence shown here is derived from an EMBL/GenBank/DDBJ whole genome shotgun (WGS) entry which is preliminary data.</text>
</comment>
<keyword evidence="3" id="KW-1185">Reference proteome</keyword>
<reference evidence="3" key="1">
    <citation type="journal article" date="2019" name="Int. J. Syst. Evol. Microbiol.">
        <title>The Global Catalogue of Microorganisms (GCM) 10K type strain sequencing project: providing services to taxonomists for standard genome sequencing and annotation.</title>
        <authorList>
            <consortium name="The Broad Institute Genomics Platform"/>
            <consortium name="The Broad Institute Genome Sequencing Center for Infectious Disease"/>
            <person name="Wu L."/>
            <person name="Ma J."/>
        </authorList>
    </citation>
    <scope>NUCLEOTIDE SEQUENCE [LARGE SCALE GENOMIC DNA]</scope>
    <source>
        <strain evidence="3">CGMCC 4.1782</strain>
    </source>
</reference>
<dbReference type="RefSeq" id="WP_250431948.1">
    <property type="nucleotide sequence ID" value="NZ_JALPRR010000004.1"/>
</dbReference>
<dbReference type="EMBL" id="JBHUIM010000003">
    <property type="protein sequence ID" value="MFD2248117.1"/>
    <property type="molecule type" value="Genomic_DNA"/>
</dbReference>
<keyword evidence="1" id="KW-0472">Membrane</keyword>
<gene>
    <name evidence="2" type="ORF">ACFSKP_17750</name>
</gene>
<organism evidence="2 3">
    <name type="scientific">Pontibacter ruber</name>
    <dbReference type="NCBI Taxonomy" id="1343895"/>
    <lineage>
        <taxon>Bacteria</taxon>
        <taxon>Pseudomonadati</taxon>
        <taxon>Bacteroidota</taxon>
        <taxon>Cytophagia</taxon>
        <taxon>Cytophagales</taxon>
        <taxon>Hymenobacteraceae</taxon>
        <taxon>Pontibacter</taxon>
    </lineage>
</organism>
<name>A0ABW5D0G5_9BACT</name>